<sequence length="151" mass="16535">MSTVQVYGNVWDGANSPVPASRHPEFWFRPEAHAVGTSALLLGVEVKANLTDTGSFTVQLDPDMYYRPVLRWLTSPAEQAPEMWSWQYAEWDFLVVPGTGGLITDLADNYPPGSVVIALGPPPNPMPPVLWIDISDVDADGHPQPYYPGGN</sequence>
<proteinExistence type="predicted"/>
<organism evidence="1 2">
    <name type="scientific">Microbacterium resistens</name>
    <dbReference type="NCBI Taxonomy" id="156977"/>
    <lineage>
        <taxon>Bacteria</taxon>
        <taxon>Bacillati</taxon>
        <taxon>Actinomycetota</taxon>
        <taxon>Actinomycetes</taxon>
        <taxon>Micrococcales</taxon>
        <taxon>Microbacteriaceae</taxon>
        <taxon>Microbacterium</taxon>
    </lineage>
</organism>
<gene>
    <name evidence="1" type="ORF">J2Y69_002294</name>
</gene>
<dbReference type="RefSeq" id="WP_310020733.1">
    <property type="nucleotide sequence ID" value="NZ_JAVDUM010000009.1"/>
</dbReference>
<reference evidence="1 2" key="1">
    <citation type="submission" date="2023-07" db="EMBL/GenBank/DDBJ databases">
        <title>Sorghum-associated microbial communities from plants grown in Nebraska, USA.</title>
        <authorList>
            <person name="Schachtman D."/>
        </authorList>
    </citation>
    <scope>NUCLEOTIDE SEQUENCE [LARGE SCALE GENOMIC DNA]</scope>
    <source>
        <strain evidence="1 2">2980</strain>
    </source>
</reference>
<evidence type="ECO:0000313" key="1">
    <source>
        <dbReference type="EMBL" id="MDR6867690.1"/>
    </source>
</evidence>
<dbReference type="Proteomes" id="UP001259347">
    <property type="component" value="Unassembled WGS sequence"/>
</dbReference>
<keyword evidence="2" id="KW-1185">Reference proteome</keyword>
<dbReference type="EMBL" id="JAVDUM010000009">
    <property type="protein sequence ID" value="MDR6867690.1"/>
    <property type="molecule type" value="Genomic_DNA"/>
</dbReference>
<comment type="caution">
    <text evidence="1">The sequence shown here is derived from an EMBL/GenBank/DDBJ whole genome shotgun (WGS) entry which is preliminary data.</text>
</comment>
<name>A0ABU1SDL4_9MICO</name>
<protein>
    <submittedName>
        <fullName evidence="1">Uncharacterized protein</fullName>
    </submittedName>
</protein>
<evidence type="ECO:0000313" key="2">
    <source>
        <dbReference type="Proteomes" id="UP001259347"/>
    </source>
</evidence>
<accession>A0ABU1SDL4</accession>